<dbReference type="RefSeq" id="WP_203898922.1">
    <property type="nucleotide sequence ID" value="NZ_BOPF01000007.1"/>
</dbReference>
<comment type="caution">
    <text evidence="3">The sequence shown here is derived from an EMBL/GenBank/DDBJ whole genome shotgun (WGS) entry which is preliminary data.</text>
</comment>
<dbReference type="SUPFAM" id="SSF110395">
    <property type="entry name" value="CutC-like"/>
    <property type="match status" value="1"/>
</dbReference>
<dbReference type="InterPro" id="IPR036822">
    <property type="entry name" value="CutC-like_dom_sf"/>
</dbReference>
<dbReference type="PANTHER" id="PTHR12598">
    <property type="entry name" value="COPPER HOMEOSTASIS PROTEIN CUTC"/>
    <property type="match status" value="1"/>
</dbReference>
<name>A0A8J3YK24_9ACTN</name>
<dbReference type="Proteomes" id="UP000619260">
    <property type="component" value="Unassembled WGS sequence"/>
</dbReference>
<reference evidence="3" key="1">
    <citation type="submission" date="2021-01" db="EMBL/GenBank/DDBJ databases">
        <title>Whole genome shotgun sequence of Virgisporangium aliadipatigenens NBRC 105644.</title>
        <authorList>
            <person name="Komaki H."/>
            <person name="Tamura T."/>
        </authorList>
    </citation>
    <scope>NUCLEOTIDE SEQUENCE</scope>
    <source>
        <strain evidence="3">NBRC 105644</strain>
    </source>
</reference>
<dbReference type="GO" id="GO:0005737">
    <property type="term" value="C:cytoplasm"/>
    <property type="evidence" value="ECO:0007669"/>
    <property type="project" value="UniProtKB-SubCell"/>
</dbReference>
<dbReference type="GO" id="GO:0005507">
    <property type="term" value="F:copper ion binding"/>
    <property type="evidence" value="ECO:0007669"/>
    <property type="project" value="TreeGrafter"/>
</dbReference>
<evidence type="ECO:0000256" key="2">
    <source>
        <dbReference type="HAMAP-Rule" id="MF_00795"/>
    </source>
</evidence>
<evidence type="ECO:0000313" key="4">
    <source>
        <dbReference type="Proteomes" id="UP000619260"/>
    </source>
</evidence>
<dbReference type="EMBL" id="BOPF01000007">
    <property type="protein sequence ID" value="GIJ45366.1"/>
    <property type="molecule type" value="Genomic_DNA"/>
</dbReference>
<comment type="caution">
    <text evidence="2">Once thought to be involved in copper homeostasis, experiments in E.coli have shown this is not the case.</text>
</comment>
<evidence type="ECO:0000313" key="3">
    <source>
        <dbReference type="EMBL" id="GIJ45366.1"/>
    </source>
</evidence>
<accession>A0A8J3YK24</accession>
<comment type="subcellular location">
    <subcellularLocation>
        <location evidence="2">Cytoplasm</location>
    </subcellularLocation>
</comment>
<dbReference type="Gene3D" id="3.20.20.380">
    <property type="entry name" value="Copper homeostasis (CutC) domain"/>
    <property type="match status" value="1"/>
</dbReference>
<dbReference type="HAMAP" id="MF_00795">
    <property type="entry name" value="CutC"/>
    <property type="match status" value="1"/>
</dbReference>
<dbReference type="Pfam" id="PF03932">
    <property type="entry name" value="CutC"/>
    <property type="match status" value="1"/>
</dbReference>
<evidence type="ECO:0000256" key="1">
    <source>
        <dbReference type="ARBA" id="ARBA00007768"/>
    </source>
</evidence>
<sequence length="262" mass="27236">MLIERGAPRGGSPSRTGEPVKVEICVDRVDSALVAEAAGADRVELCADLSVGGITPSIGMVATVLRAVRRVGVHVLIRPRGGDFRYSALERDVMAADIDAVCALAEKAAVPVGFVLGALTDADEIDVAVTRDLVRRCAGRPVTFHKAFDRIGDLERGLDALLDLGVDRVLTSGGRPSAVEGTPALASLVARAGRRIVVLAGGGVRPGNARTVVARTGVPEVHLRAHEAAVVAAVRAEVDGTVFPSDRVGVERSGGEDPSYRT</sequence>
<gene>
    <name evidence="2 3" type="primary">cutC</name>
    <name evidence="3" type="ORF">Val02_22520</name>
</gene>
<dbReference type="InterPro" id="IPR005627">
    <property type="entry name" value="CutC-like"/>
</dbReference>
<proteinExistence type="inferred from homology"/>
<keyword evidence="4" id="KW-1185">Reference proteome</keyword>
<organism evidence="3 4">
    <name type="scientific">Virgisporangium aliadipatigenens</name>
    <dbReference type="NCBI Taxonomy" id="741659"/>
    <lineage>
        <taxon>Bacteria</taxon>
        <taxon>Bacillati</taxon>
        <taxon>Actinomycetota</taxon>
        <taxon>Actinomycetes</taxon>
        <taxon>Micromonosporales</taxon>
        <taxon>Micromonosporaceae</taxon>
        <taxon>Virgisporangium</taxon>
    </lineage>
</organism>
<keyword evidence="2" id="KW-0963">Cytoplasm</keyword>
<comment type="similarity">
    <text evidence="1 2">Belongs to the CutC family.</text>
</comment>
<dbReference type="PANTHER" id="PTHR12598:SF0">
    <property type="entry name" value="COPPER HOMEOSTASIS PROTEIN CUTC HOMOLOG"/>
    <property type="match status" value="1"/>
</dbReference>
<protein>
    <recommendedName>
        <fullName evidence="2">PF03932 family protein CutC</fullName>
    </recommendedName>
</protein>
<dbReference type="AlphaFoldDB" id="A0A8J3YK24"/>